<dbReference type="InterPro" id="IPR002586">
    <property type="entry name" value="CobQ/CobB/MinD/ParA_Nub-bd_dom"/>
</dbReference>
<name>A0A1M6DTW2_9FIRM</name>
<keyword evidence="4 7" id="KW-0067">ATP-binding</keyword>
<protein>
    <recommendedName>
        <fullName evidence="7">Cobyrinate a,c-diamide synthase</fullName>
        <ecNumber evidence="7">6.3.5.11</ecNumber>
    </recommendedName>
    <alternativeName>
        <fullName evidence="7">Cobyrinic acid a,c-diamide synthetase</fullName>
    </alternativeName>
</protein>
<evidence type="ECO:0000313" key="10">
    <source>
        <dbReference type="EMBL" id="SHI76641.1"/>
    </source>
</evidence>
<evidence type="ECO:0000256" key="3">
    <source>
        <dbReference type="ARBA" id="ARBA00022741"/>
    </source>
</evidence>
<evidence type="ECO:0000256" key="2">
    <source>
        <dbReference type="ARBA" id="ARBA00022598"/>
    </source>
</evidence>
<comment type="similarity">
    <text evidence="7">Belongs to the CobB/CbiA family.</text>
</comment>
<dbReference type="EMBL" id="FQYT01000006">
    <property type="protein sequence ID" value="SHI76641.1"/>
    <property type="molecule type" value="Genomic_DNA"/>
</dbReference>
<evidence type="ECO:0000256" key="1">
    <source>
        <dbReference type="ARBA" id="ARBA00001946"/>
    </source>
</evidence>
<comment type="miscellaneous">
    <text evidence="7">The a and c carboxylates of cobyrinate are activated for nucleophilic attack via formation of a phosphorylated intermediate by ATP. CbiA catalyzes first the amidation of the c-carboxylate, and then that of the a-carboxylate.</text>
</comment>
<feature type="active site" description="Nucleophile" evidence="7">
    <location>
        <position position="324"/>
    </location>
</feature>
<keyword evidence="5 7" id="KW-0460">Magnesium</keyword>
<evidence type="ECO:0000259" key="8">
    <source>
        <dbReference type="Pfam" id="PF01656"/>
    </source>
</evidence>
<dbReference type="SUPFAM" id="SSF52317">
    <property type="entry name" value="Class I glutamine amidotransferase-like"/>
    <property type="match status" value="1"/>
</dbReference>
<comment type="domain">
    <text evidence="7">Comprises of two domains. The C-terminal domain contains the binding site for glutamine and catalyzes the hydrolysis of this substrate to glutamate and ammonia. The N-terminal domain is anticipated to bind ATP and cobyrinate and catalyzes the ultimate synthesis of the diamide product. The ammonia produced via the glutaminase domain is probably translocated to the adjacent domain via a molecular tunnel, where it reacts with an activated intermediate.</text>
</comment>
<evidence type="ECO:0000259" key="9">
    <source>
        <dbReference type="Pfam" id="PF07685"/>
    </source>
</evidence>
<dbReference type="InterPro" id="IPR027417">
    <property type="entry name" value="P-loop_NTPase"/>
</dbReference>
<comment type="cofactor">
    <cofactor evidence="1 7">
        <name>Mg(2+)</name>
        <dbReference type="ChEBI" id="CHEBI:18420"/>
    </cofactor>
</comment>
<dbReference type="Pfam" id="PF07685">
    <property type="entry name" value="GATase_3"/>
    <property type="match status" value="1"/>
</dbReference>
<gene>
    <name evidence="7" type="primary">cbiA</name>
    <name evidence="10" type="ORF">SAMN02745691_00804</name>
</gene>
<dbReference type="InterPro" id="IPR029062">
    <property type="entry name" value="Class_I_gatase-like"/>
</dbReference>
<dbReference type="UniPathway" id="UPA00148">
    <property type="reaction ID" value="UER00231"/>
</dbReference>
<dbReference type="Proteomes" id="UP000184342">
    <property type="component" value="Unassembled WGS sequence"/>
</dbReference>
<keyword evidence="11" id="KW-1185">Reference proteome</keyword>
<reference evidence="10 11" key="1">
    <citation type="submission" date="2016-11" db="EMBL/GenBank/DDBJ databases">
        <authorList>
            <person name="Jaros S."/>
            <person name="Januszkiewicz K."/>
            <person name="Wedrychowicz H."/>
        </authorList>
    </citation>
    <scope>NUCLEOTIDE SEQUENCE [LARGE SCALE GENOMIC DNA]</scope>
    <source>
        <strain evidence="10 11">DSM 15970</strain>
    </source>
</reference>
<proteinExistence type="inferred from homology"/>
<dbReference type="Gene3D" id="3.40.50.300">
    <property type="entry name" value="P-loop containing nucleotide triphosphate hydrolases"/>
    <property type="match status" value="1"/>
</dbReference>
<evidence type="ECO:0000313" key="11">
    <source>
        <dbReference type="Proteomes" id="UP000184342"/>
    </source>
</evidence>
<evidence type="ECO:0000256" key="4">
    <source>
        <dbReference type="ARBA" id="ARBA00022840"/>
    </source>
</evidence>
<comment type="catalytic activity">
    <reaction evidence="7">
        <text>cob(II)yrinate + 2 L-glutamine + 2 ATP + 2 H2O = cob(II)yrinate a,c diamide + 2 L-glutamate + 2 ADP + 2 phosphate + 2 H(+)</text>
        <dbReference type="Rhea" id="RHEA:26289"/>
        <dbReference type="ChEBI" id="CHEBI:15377"/>
        <dbReference type="ChEBI" id="CHEBI:15378"/>
        <dbReference type="ChEBI" id="CHEBI:29985"/>
        <dbReference type="ChEBI" id="CHEBI:30616"/>
        <dbReference type="ChEBI" id="CHEBI:43474"/>
        <dbReference type="ChEBI" id="CHEBI:58359"/>
        <dbReference type="ChEBI" id="CHEBI:58537"/>
        <dbReference type="ChEBI" id="CHEBI:58894"/>
        <dbReference type="ChEBI" id="CHEBI:456216"/>
        <dbReference type="EC" id="6.3.5.11"/>
    </reaction>
</comment>
<evidence type="ECO:0000256" key="5">
    <source>
        <dbReference type="ARBA" id="ARBA00022842"/>
    </source>
</evidence>
<dbReference type="EC" id="6.3.5.11" evidence="7"/>
<dbReference type="PANTHER" id="PTHR43873:SF1">
    <property type="entry name" value="COBYRINATE A,C-DIAMIDE SYNTHASE"/>
    <property type="match status" value="1"/>
</dbReference>
<dbReference type="GO" id="GO:0005524">
    <property type="term" value="F:ATP binding"/>
    <property type="evidence" value="ECO:0007669"/>
    <property type="project" value="UniProtKB-UniRule"/>
</dbReference>
<dbReference type="InterPro" id="IPR004484">
    <property type="entry name" value="CbiA/CobB_synth"/>
</dbReference>
<dbReference type="HAMAP" id="MF_00027">
    <property type="entry name" value="CobB_CbiA"/>
    <property type="match status" value="1"/>
</dbReference>
<organism evidence="10 11">
    <name type="scientific">Parasporobacterium paucivorans DSM 15970</name>
    <dbReference type="NCBI Taxonomy" id="1122934"/>
    <lineage>
        <taxon>Bacteria</taxon>
        <taxon>Bacillati</taxon>
        <taxon>Bacillota</taxon>
        <taxon>Clostridia</taxon>
        <taxon>Lachnospirales</taxon>
        <taxon>Lachnospiraceae</taxon>
        <taxon>Parasporobacterium</taxon>
    </lineage>
</organism>
<dbReference type="Pfam" id="PF01656">
    <property type="entry name" value="CbiA"/>
    <property type="match status" value="1"/>
</dbReference>
<dbReference type="PANTHER" id="PTHR43873">
    <property type="entry name" value="COBYRINATE A,C-DIAMIDE SYNTHASE"/>
    <property type="match status" value="1"/>
</dbReference>
<evidence type="ECO:0000256" key="7">
    <source>
        <dbReference type="HAMAP-Rule" id="MF_00027"/>
    </source>
</evidence>
<dbReference type="NCBIfam" id="NF002204">
    <property type="entry name" value="PRK01077.1"/>
    <property type="match status" value="1"/>
</dbReference>
<dbReference type="AlphaFoldDB" id="A0A1M6DTW2"/>
<dbReference type="SUPFAM" id="SSF52540">
    <property type="entry name" value="P-loop containing nucleoside triphosphate hydrolases"/>
    <property type="match status" value="1"/>
</dbReference>
<dbReference type="Gene3D" id="3.40.50.880">
    <property type="match status" value="1"/>
</dbReference>
<dbReference type="GO" id="GO:0042242">
    <property type="term" value="F:cobyrinic acid a,c-diamide synthase activity"/>
    <property type="evidence" value="ECO:0007669"/>
    <property type="project" value="UniProtKB-UniRule"/>
</dbReference>
<keyword evidence="6 7" id="KW-0315">Glutamine amidotransferase</keyword>
<feature type="domain" description="CobB/CobQ-like glutamine amidotransferase" evidence="9">
    <location>
        <begin position="242"/>
        <end position="393"/>
    </location>
</feature>
<comment type="function">
    <text evidence="7">Catalyzes the ATP-dependent amidation of the two carboxylate groups at positions a and c of cobyrinate, using either L-glutamine or ammonia as the nitrogen source.</text>
</comment>
<feature type="domain" description="CobQ/CobB/MinD/ParA nucleotide binding" evidence="8">
    <location>
        <begin position="2"/>
        <end position="179"/>
    </location>
</feature>
<keyword evidence="3 7" id="KW-0547">Nucleotide-binding</keyword>
<dbReference type="STRING" id="1122934.SAMN02745691_00804"/>
<accession>A0A1M6DTW2</accession>
<dbReference type="PROSITE" id="PS51274">
    <property type="entry name" value="GATASE_COBBQ"/>
    <property type="match status" value="1"/>
</dbReference>
<evidence type="ECO:0000256" key="6">
    <source>
        <dbReference type="ARBA" id="ARBA00022962"/>
    </source>
</evidence>
<comment type="pathway">
    <text evidence="7">Cofactor biosynthesis; adenosylcobalamin biosynthesis; cob(II)yrinate a,c-diamide from sirohydrochlorin (anaerobic route): step 10/10.</text>
</comment>
<keyword evidence="7" id="KW-0169">Cobalamin biosynthesis</keyword>
<dbReference type="GO" id="GO:0009236">
    <property type="term" value="P:cobalamin biosynthetic process"/>
    <property type="evidence" value="ECO:0007669"/>
    <property type="project" value="UniProtKB-UniRule"/>
</dbReference>
<dbReference type="NCBIfam" id="TIGR00379">
    <property type="entry name" value="cobB"/>
    <property type="match status" value="1"/>
</dbReference>
<dbReference type="CDD" id="cd03130">
    <property type="entry name" value="GATase1_CobB"/>
    <property type="match status" value="1"/>
</dbReference>
<sequence length="448" mass="49305">MISASSSGSGKTLVTCGLLKTLITRKMKTASFKCGPDYIDPMFHSRIIGAKSKNLDTFFTDDNITKYLLCESAREADISVIEGVMGYYDGMEASSANGSSYALAKLTRTPVILVVDCKGMSLSVVAEIEGFVNFFEDSGIKGVILNRMPKSLYNEMKQIIEDRTGVKVMGYLPSVPELIIESRHLGLVTPDEIDGLDEKLGKLAAIMEEALDIDGIIAMAADAPVIEYEDVRIPHVSGEPVIAVARDEAFCFYYEDNLKLLQKMGAKIIYFSPMRDKKVPDEADALMLGGGYPEVHAKILSENSSMLDSIKAATDGGLPCMAECGGFMYLHEAMEDMEGNVHKMAGVIKGKAYKTSKLGRFGYIKLTALENQFLGNKGDAIKGHEFHYFDSTNCGTSFLAEKPNGKKRWECIHGSTNMAAGFPHLYYYSNINVPYNFLEKVAEQKERQ</sequence>
<keyword evidence="2 7" id="KW-0436">Ligase</keyword>
<dbReference type="InterPro" id="IPR011698">
    <property type="entry name" value="GATase_3"/>
</dbReference>
<feature type="site" description="Increases nucleophilicity of active site Cys" evidence="7">
    <location>
        <position position="424"/>
    </location>
</feature>